<keyword evidence="2" id="KW-1185">Reference proteome</keyword>
<reference evidence="1" key="1">
    <citation type="submission" date="2021-06" db="EMBL/GenBank/DDBJ databases">
        <authorList>
            <person name="Kallberg Y."/>
            <person name="Tangrot J."/>
            <person name="Rosling A."/>
        </authorList>
    </citation>
    <scope>NUCLEOTIDE SEQUENCE</scope>
    <source>
        <strain evidence="1">UK204</strain>
    </source>
</reference>
<gene>
    <name evidence="1" type="ORF">FCALED_LOCUS13085</name>
</gene>
<proteinExistence type="predicted"/>
<sequence>VEARLFHYPLRKQYGNMGRKGYLLLFDKEYILTDRRPNRTVTKYSSYQTEQLECPYAT</sequence>
<organism evidence="1 2">
    <name type="scientific">Funneliformis caledonium</name>
    <dbReference type="NCBI Taxonomy" id="1117310"/>
    <lineage>
        <taxon>Eukaryota</taxon>
        <taxon>Fungi</taxon>
        <taxon>Fungi incertae sedis</taxon>
        <taxon>Mucoromycota</taxon>
        <taxon>Glomeromycotina</taxon>
        <taxon>Glomeromycetes</taxon>
        <taxon>Glomerales</taxon>
        <taxon>Glomeraceae</taxon>
        <taxon>Funneliformis</taxon>
    </lineage>
</organism>
<feature type="non-terminal residue" evidence="1">
    <location>
        <position position="1"/>
    </location>
</feature>
<evidence type="ECO:0000313" key="2">
    <source>
        <dbReference type="Proteomes" id="UP000789570"/>
    </source>
</evidence>
<dbReference type="AlphaFoldDB" id="A0A9N9EV36"/>
<dbReference type="EMBL" id="CAJVPQ010007142">
    <property type="protein sequence ID" value="CAG8693402.1"/>
    <property type="molecule type" value="Genomic_DNA"/>
</dbReference>
<accession>A0A9N9EV36</accession>
<comment type="caution">
    <text evidence="1">The sequence shown here is derived from an EMBL/GenBank/DDBJ whole genome shotgun (WGS) entry which is preliminary data.</text>
</comment>
<protein>
    <submittedName>
        <fullName evidence="1">1048_t:CDS:1</fullName>
    </submittedName>
</protein>
<evidence type="ECO:0000313" key="1">
    <source>
        <dbReference type="EMBL" id="CAG8693402.1"/>
    </source>
</evidence>
<dbReference type="Proteomes" id="UP000789570">
    <property type="component" value="Unassembled WGS sequence"/>
</dbReference>
<name>A0A9N9EV36_9GLOM</name>